<keyword evidence="2" id="KW-1185">Reference proteome</keyword>
<dbReference type="EMBL" id="JAQZCI010000003">
    <property type="protein sequence ID" value="MDD7963182.1"/>
    <property type="molecule type" value="Genomic_DNA"/>
</dbReference>
<accession>A0ABT5SMD3</accession>
<comment type="caution">
    <text evidence="1">The sequence shown here is derived from an EMBL/GenBank/DDBJ whole genome shotgun (WGS) entry which is preliminary data.</text>
</comment>
<organism evidence="1 2">
    <name type="scientific">Microbacterium thalli</name>
    <dbReference type="NCBI Taxonomy" id="3027921"/>
    <lineage>
        <taxon>Bacteria</taxon>
        <taxon>Bacillati</taxon>
        <taxon>Actinomycetota</taxon>
        <taxon>Actinomycetes</taxon>
        <taxon>Micrococcales</taxon>
        <taxon>Microbacteriaceae</taxon>
        <taxon>Microbacterium</taxon>
    </lineage>
</organism>
<gene>
    <name evidence="1" type="ORF">PUW80_12575</name>
</gene>
<evidence type="ECO:0000313" key="2">
    <source>
        <dbReference type="Proteomes" id="UP001218170"/>
    </source>
</evidence>
<name>A0ABT5SMD3_9MICO</name>
<reference evidence="1 2" key="1">
    <citation type="submission" date="2023-02" db="EMBL/GenBank/DDBJ databases">
        <title>Study of novel species of the Microbacterium genus.</title>
        <authorList>
            <person name="Arroyo-Herrera I."/>
            <person name="Roman-Ponce B."/>
            <person name="Vasquez-Murrieta M.S."/>
        </authorList>
    </citation>
    <scope>NUCLEOTIDE SEQUENCE [LARGE SCALE GENOMIC DNA]</scope>
    <source>
        <strain evidence="1 2">NE1TT3</strain>
    </source>
</reference>
<evidence type="ECO:0000313" key="1">
    <source>
        <dbReference type="EMBL" id="MDD7963182.1"/>
    </source>
</evidence>
<dbReference type="RefSeq" id="WP_274224235.1">
    <property type="nucleotide sequence ID" value="NZ_JAQZCG020000004.1"/>
</dbReference>
<dbReference type="Proteomes" id="UP001218170">
    <property type="component" value="Unassembled WGS sequence"/>
</dbReference>
<sequence>MMSLRDELLGRVSSIPAFRMIGPPGWELHEMAPDVEQRLVARARERLMAAHQPVLFARLGPLVAEAFASARAQGAIFMIMPGAETPPGLLAPVTILGSLQRSTPSAPLDARVAEAIEHHGARALGDSRHFLRWEHRKRARIDGDEAETRTLVYLTPLPGTGRSSALQLTATLVQPIETDAEMDARIADWIAMIDASVATFAWVRP</sequence>
<protein>
    <submittedName>
        <fullName evidence="1">Uncharacterized protein</fullName>
    </submittedName>
</protein>
<proteinExistence type="predicted"/>